<evidence type="ECO:0000313" key="2">
    <source>
        <dbReference type="EMBL" id="KAL3266011.1"/>
    </source>
</evidence>
<name>A0ABD2MHZ3_9CUCU</name>
<proteinExistence type="predicted"/>
<evidence type="ECO:0000313" key="3">
    <source>
        <dbReference type="Proteomes" id="UP001516400"/>
    </source>
</evidence>
<evidence type="ECO:0000256" key="1">
    <source>
        <dbReference type="SAM" id="MobiDB-lite"/>
    </source>
</evidence>
<feature type="non-terminal residue" evidence="2">
    <location>
        <position position="1"/>
    </location>
</feature>
<comment type="caution">
    <text evidence="2">The sequence shown here is derived from an EMBL/GenBank/DDBJ whole genome shotgun (WGS) entry which is preliminary data.</text>
</comment>
<dbReference type="EMBL" id="JABFTP020000001">
    <property type="protein sequence ID" value="KAL3266011.1"/>
    <property type="molecule type" value="Genomic_DNA"/>
</dbReference>
<feature type="region of interest" description="Disordered" evidence="1">
    <location>
        <begin position="23"/>
        <end position="44"/>
    </location>
</feature>
<reference evidence="2 3" key="1">
    <citation type="journal article" date="2021" name="BMC Biol.">
        <title>Horizontally acquired antibacterial genes associated with adaptive radiation of ladybird beetles.</title>
        <authorList>
            <person name="Li H.S."/>
            <person name="Tang X.F."/>
            <person name="Huang Y.H."/>
            <person name="Xu Z.Y."/>
            <person name="Chen M.L."/>
            <person name="Du X.Y."/>
            <person name="Qiu B.Y."/>
            <person name="Chen P.T."/>
            <person name="Zhang W."/>
            <person name="Slipinski A."/>
            <person name="Escalona H.E."/>
            <person name="Waterhouse R.M."/>
            <person name="Zwick A."/>
            <person name="Pang H."/>
        </authorList>
    </citation>
    <scope>NUCLEOTIDE SEQUENCE [LARGE SCALE GENOMIC DNA]</scope>
    <source>
        <strain evidence="2">SYSU2018</strain>
    </source>
</reference>
<feature type="compositionally biased region" description="Basic residues" evidence="1">
    <location>
        <begin position="28"/>
        <end position="37"/>
    </location>
</feature>
<sequence length="51" mass="5646">SEFGRLVDKPKTAVATRPRVFRGGKMGARGRGRGRPKQPKDKMAQLAAYFV</sequence>
<organism evidence="2 3">
    <name type="scientific">Cryptolaemus montrouzieri</name>
    <dbReference type="NCBI Taxonomy" id="559131"/>
    <lineage>
        <taxon>Eukaryota</taxon>
        <taxon>Metazoa</taxon>
        <taxon>Ecdysozoa</taxon>
        <taxon>Arthropoda</taxon>
        <taxon>Hexapoda</taxon>
        <taxon>Insecta</taxon>
        <taxon>Pterygota</taxon>
        <taxon>Neoptera</taxon>
        <taxon>Endopterygota</taxon>
        <taxon>Coleoptera</taxon>
        <taxon>Polyphaga</taxon>
        <taxon>Cucujiformia</taxon>
        <taxon>Coccinelloidea</taxon>
        <taxon>Coccinellidae</taxon>
        <taxon>Scymninae</taxon>
        <taxon>Scymnini</taxon>
        <taxon>Cryptolaemus</taxon>
    </lineage>
</organism>
<protein>
    <submittedName>
        <fullName evidence="2">Uncharacterized protein</fullName>
    </submittedName>
</protein>
<dbReference type="AlphaFoldDB" id="A0ABD2MHZ3"/>
<accession>A0ABD2MHZ3</accession>
<keyword evidence="3" id="KW-1185">Reference proteome</keyword>
<gene>
    <name evidence="2" type="ORF">HHI36_010200</name>
</gene>
<dbReference type="Proteomes" id="UP001516400">
    <property type="component" value="Unassembled WGS sequence"/>
</dbReference>